<evidence type="ECO:0000313" key="2">
    <source>
        <dbReference type="Proteomes" id="UP000295351"/>
    </source>
</evidence>
<dbReference type="Gene3D" id="3.30.1360.120">
    <property type="entry name" value="Probable tRNA modification gtpase trme, domain 1"/>
    <property type="match status" value="1"/>
</dbReference>
<gene>
    <name evidence="1" type="ORF">EV665_12246</name>
</gene>
<organism evidence="1 2">
    <name type="scientific">Shinella granuli</name>
    <dbReference type="NCBI Taxonomy" id="323621"/>
    <lineage>
        <taxon>Bacteria</taxon>
        <taxon>Pseudomonadati</taxon>
        <taxon>Pseudomonadota</taxon>
        <taxon>Alphaproteobacteria</taxon>
        <taxon>Hyphomicrobiales</taxon>
        <taxon>Rhizobiaceae</taxon>
        <taxon>Shinella</taxon>
    </lineage>
</organism>
<proteinExistence type="predicted"/>
<name>A0A4R2CA79_SHIGR</name>
<protein>
    <submittedName>
        <fullName evidence="1">Sarcosine oxidase gamma subunit</fullName>
    </submittedName>
</protein>
<dbReference type="AlphaFoldDB" id="A0A4R2CA79"/>
<sequence>MLDVSSKWRPEPDWALARLSGPGITICPVTGLTQRLVSGDVDRFLARYDLGRDVGALGLALGERYAVRVARDRLLVVGVSPAELADGWHDEGWAVTTVSAALRVVEARGEGIRDLLARGTTLDPDDPGPCAAMSFAGMMATIYGHAEAGTLRIHVDRGLASYLWEWLECQPLLGGIGEPAPR</sequence>
<dbReference type="InterPro" id="IPR027266">
    <property type="entry name" value="TrmE/GcvT-like"/>
</dbReference>
<evidence type="ECO:0000313" key="1">
    <source>
        <dbReference type="EMBL" id="TCN37416.1"/>
    </source>
</evidence>
<dbReference type="Proteomes" id="UP000295351">
    <property type="component" value="Unassembled WGS sequence"/>
</dbReference>
<accession>A0A4R2CA79</accession>
<dbReference type="SUPFAM" id="SSF103025">
    <property type="entry name" value="Folate-binding domain"/>
    <property type="match status" value="1"/>
</dbReference>
<keyword evidence="2" id="KW-1185">Reference proteome</keyword>
<comment type="caution">
    <text evidence="1">The sequence shown here is derived from an EMBL/GenBank/DDBJ whole genome shotgun (WGS) entry which is preliminary data.</text>
</comment>
<dbReference type="EMBL" id="SLVX01000022">
    <property type="protein sequence ID" value="TCN37416.1"/>
    <property type="molecule type" value="Genomic_DNA"/>
</dbReference>
<dbReference type="RefSeq" id="WP_133036161.1">
    <property type="nucleotide sequence ID" value="NZ_BAABEI010000009.1"/>
</dbReference>
<reference evidence="1 2" key="1">
    <citation type="submission" date="2019-03" db="EMBL/GenBank/DDBJ databases">
        <title>Genomic Encyclopedia of Type Strains, Phase IV (KMG-IV): sequencing the most valuable type-strain genomes for metagenomic binning, comparative biology and taxonomic classification.</title>
        <authorList>
            <person name="Goeker M."/>
        </authorList>
    </citation>
    <scope>NUCLEOTIDE SEQUENCE [LARGE SCALE GENOMIC DNA]</scope>
    <source>
        <strain evidence="1 2">DSM 18401</strain>
    </source>
</reference>